<evidence type="ECO:0000313" key="3">
    <source>
        <dbReference type="EMBL" id="GLB38512.1"/>
    </source>
</evidence>
<keyword evidence="4" id="KW-1185">Reference proteome</keyword>
<dbReference type="InterPro" id="IPR036533">
    <property type="entry name" value="BAG_dom_sf"/>
</dbReference>
<evidence type="ECO:0000256" key="1">
    <source>
        <dbReference type="SAM" id="MobiDB-lite"/>
    </source>
</evidence>
<comment type="caution">
    <text evidence="3">The sequence shown here is derived from an EMBL/GenBank/DDBJ whole genome shotgun (WGS) entry which is preliminary data.</text>
</comment>
<feature type="compositionally biased region" description="Polar residues" evidence="1">
    <location>
        <begin position="355"/>
        <end position="366"/>
    </location>
</feature>
<feature type="compositionally biased region" description="Low complexity" evidence="1">
    <location>
        <begin position="446"/>
        <end position="456"/>
    </location>
</feature>
<feature type="compositionally biased region" description="Low complexity" evidence="1">
    <location>
        <begin position="525"/>
        <end position="536"/>
    </location>
</feature>
<dbReference type="Pfam" id="PF02179">
    <property type="entry name" value="BAG"/>
    <property type="match status" value="1"/>
</dbReference>
<sequence length="625" mass="66960">MLHIAPALCYAPQPLSTPRGRYLAALAEAKAAEAEYLAAEVARREMEAIRRRLEAIQLYKQEQELLHRSRYGRTPYAYNHPLFDLDALRRQAEEDEYLRLFSIRQAKADEERRRQAEVARTGAFLECQTSMPRHCLCHEELKQALPVSHRSALACSAAKAVAAPIAAKPKPAQFRDIHEQSANLFGLTAKEAKEQCTQPASVKPKLSAQTPAQSKDIHEQFANLFCFTAKEAKEHCTQQASTPSQVAPSLEERLASRLNNESSSEVKDTIQTVLSSLRGTGSSSMTQSSSTETKSPTSSAPSDPAPTDSTDPSEDVAKSMSEVRRIEAAFRDLTASFTFPAQLDFVDTHPDPDTPASSDSEASATSHLAYTSRNKAVRSYEHALSKLLAQLDAVDSFGDESLRAMRKDVVIRVERTLEALEKEVEGRWRRSLALEAKSDNVEADEPVPAQPAVVPEEPTPAPPEAAPSQNDSTPSVDVPEAEDTSSSFAAKDADVVASEHSGGPSTPVSLPTAVPLHASAELNTTDDSSTPTSTVDAADDDSERSDASATPVSHSAMVATEAAIDSNPLEDSSESAVEVASEHAGASTTSIPLSSTLTAAAVTDSCPACDSSPSTPAVDVAPERA</sequence>
<feature type="region of interest" description="Disordered" evidence="1">
    <location>
        <begin position="438"/>
        <end position="625"/>
    </location>
</feature>
<dbReference type="GO" id="GO:0051087">
    <property type="term" value="F:protein-folding chaperone binding"/>
    <property type="evidence" value="ECO:0007669"/>
    <property type="project" value="InterPro"/>
</dbReference>
<gene>
    <name evidence="3" type="ORF">LshimejAT787_0503770</name>
</gene>
<feature type="domain" description="BAG" evidence="2">
    <location>
        <begin position="384"/>
        <end position="424"/>
    </location>
</feature>
<dbReference type="Proteomes" id="UP001063166">
    <property type="component" value="Unassembled WGS sequence"/>
</dbReference>
<dbReference type="InterPro" id="IPR003103">
    <property type="entry name" value="BAG_domain"/>
</dbReference>
<protein>
    <submittedName>
        <fullName evidence="3">BAG domain containing protein</fullName>
    </submittedName>
</protein>
<reference evidence="3" key="1">
    <citation type="submission" date="2022-07" db="EMBL/GenBank/DDBJ databases">
        <title>The genome of Lyophyllum shimeji provides insight into the initial evolution of ectomycorrhizal fungal genome.</title>
        <authorList>
            <person name="Kobayashi Y."/>
            <person name="Shibata T."/>
            <person name="Hirakawa H."/>
            <person name="Shigenobu S."/>
            <person name="Nishiyama T."/>
            <person name="Yamada A."/>
            <person name="Hasebe M."/>
            <person name="Kawaguchi M."/>
        </authorList>
    </citation>
    <scope>NUCLEOTIDE SEQUENCE</scope>
    <source>
        <strain evidence="3">AT787</strain>
    </source>
</reference>
<feature type="region of interest" description="Disordered" evidence="1">
    <location>
        <begin position="346"/>
        <end position="366"/>
    </location>
</feature>
<feature type="compositionally biased region" description="Low complexity" evidence="1">
    <location>
        <begin position="574"/>
        <end position="601"/>
    </location>
</feature>
<dbReference type="OrthoDB" id="333905at2759"/>
<name>A0A9P3PLH0_LYOSH</name>
<evidence type="ECO:0000259" key="2">
    <source>
        <dbReference type="PROSITE" id="PS51035"/>
    </source>
</evidence>
<organism evidence="3 4">
    <name type="scientific">Lyophyllum shimeji</name>
    <name type="common">Hon-shimeji</name>
    <name type="synonym">Tricholoma shimeji</name>
    <dbReference type="NCBI Taxonomy" id="47721"/>
    <lineage>
        <taxon>Eukaryota</taxon>
        <taxon>Fungi</taxon>
        <taxon>Dikarya</taxon>
        <taxon>Basidiomycota</taxon>
        <taxon>Agaricomycotina</taxon>
        <taxon>Agaricomycetes</taxon>
        <taxon>Agaricomycetidae</taxon>
        <taxon>Agaricales</taxon>
        <taxon>Tricholomatineae</taxon>
        <taxon>Lyophyllaceae</taxon>
        <taxon>Lyophyllum</taxon>
    </lineage>
</organism>
<proteinExistence type="predicted"/>
<dbReference type="SUPFAM" id="SSF63491">
    <property type="entry name" value="BAG domain"/>
    <property type="match status" value="1"/>
</dbReference>
<dbReference type="AlphaFoldDB" id="A0A9P3PLH0"/>
<dbReference type="Gene3D" id="1.20.58.120">
    <property type="entry name" value="BAG domain"/>
    <property type="match status" value="1"/>
</dbReference>
<feature type="region of interest" description="Disordered" evidence="1">
    <location>
        <begin position="276"/>
        <end position="319"/>
    </location>
</feature>
<dbReference type="PROSITE" id="PS51035">
    <property type="entry name" value="BAG"/>
    <property type="match status" value="1"/>
</dbReference>
<evidence type="ECO:0000313" key="4">
    <source>
        <dbReference type="Proteomes" id="UP001063166"/>
    </source>
</evidence>
<dbReference type="EMBL" id="BRPK01000005">
    <property type="protein sequence ID" value="GLB38512.1"/>
    <property type="molecule type" value="Genomic_DNA"/>
</dbReference>
<accession>A0A9P3PLH0</accession>
<feature type="compositionally biased region" description="Low complexity" evidence="1">
    <location>
        <begin position="280"/>
        <end position="310"/>
    </location>
</feature>